<comment type="caution">
    <text evidence="3">The sequence shown here is derived from an EMBL/GenBank/DDBJ whole genome shotgun (WGS) entry which is preliminary data.</text>
</comment>
<dbReference type="InterPro" id="IPR035901">
    <property type="entry name" value="GIY-YIG_endonuc_sf"/>
</dbReference>
<dbReference type="EMBL" id="SJDU01000010">
    <property type="protein sequence ID" value="TKZ36278.1"/>
    <property type="molecule type" value="Genomic_DNA"/>
</dbReference>
<name>A0ABY2TV48_9SPIR</name>
<dbReference type="Pfam" id="PF01541">
    <property type="entry name" value="GIY-YIG"/>
    <property type="match status" value="1"/>
</dbReference>
<evidence type="ECO:0000313" key="3">
    <source>
        <dbReference type="EMBL" id="TKZ36278.1"/>
    </source>
</evidence>
<sequence>MNNYYIYIILCENDSFYTGITNDLIKRFDNHKKGKGARYTKLYKPLKYLSVWEVKDKKLALRIEYYIKTKSKKIKTLFIENNKSMPKYFNEEKNENIKIKSMNKNKLNKINEILKNKE</sequence>
<dbReference type="InterPro" id="IPR000305">
    <property type="entry name" value="GIY-YIG_endonuc"/>
</dbReference>
<protein>
    <submittedName>
        <fullName evidence="3">GIY-YIG nuclease family protein</fullName>
    </submittedName>
</protein>
<dbReference type="CDD" id="cd10456">
    <property type="entry name" value="GIY-YIG_UPF0213"/>
    <property type="match status" value="1"/>
</dbReference>
<dbReference type="PANTHER" id="PTHR34477:SF1">
    <property type="entry name" value="UPF0213 PROTEIN YHBQ"/>
    <property type="match status" value="1"/>
</dbReference>
<dbReference type="Gene3D" id="3.40.1440.10">
    <property type="entry name" value="GIY-YIG endonuclease"/>
    <property type="match status" value="1"/>
</dbReference>
<evidence type="ECO:0000256" key="1">
    <source>
        <dbReference type="ARBA" id="ARBA00007435"/>
    </source>
</evidence>
<dbReference type="RefSeq" id="WP_137997253.1">
    <property type="nucleotide sequence ID" value="NZ_SJDU01000010.1"/>
</dbReference>
<dbReference type="InterPro" id="IPR050190">
    <property type="entry name" value="UPF0213_domain"/>
</dbReference>
<dbReference type="PANTHER" id="PTHR34477">
    <property type="entry name" value="UPF0213 PROTEIN YHBQ"/>
    <property type="match status" value="1"/>
</dbReference>
<dbReference type="Proteomes" id="UP000310168">
    <property type="component" value="Unassembled WGS sequence"/>
</dbReference>
<dbReference type="PROSITE" id="PS50164">
    <property type="entry name" value="GIY_YIG"/>
    <property type="match status" value="1"/>
</dbReference>
<keyword evidence="4" id="KW-1185">Reference proteome</keyword>
<organism evidence="3 4">
    <name type="scientific">Brachyspira catarrhinii</name>
    <dbReference type="NCBI Taxonomy" id="2528966"/>
    <lineage>
        <taxon>Bacteria</taxon>
        <taxon>Pseudomonadati</taxon>
        <taxon>Spirochaetota</taxon>
        <taxon>Spirochaetia</taxon>
        <taxon>Brachyspirales</taxon>
        <taxon>Brachyspiraceae</taxon>
        <taxon>Brachyspira</taxon>
    </lineage>
</organism>
<comment type="similarity">
    <text evidence="1">Belongs to the UPF0213 family.</text>
</comment>
<reference evidence="3 4" key="1">
    <citation type="journal article" date="2019" name="Anaerobe">
        <title>Brachyspira catarrhinii sp. nov., an anaerobic intestinal spirochaete isolated from vervet monkeys may have been misidentified as Brachyspira aalborgi in previous studies.</title>
        <authorList>
            <person name="Phillips N.D."/>
            <person name="La T."/>
            <person name="Hampson D.J."/>
        </authorList>
    </citation>
    <scope>NUCLEOTIDE SEQUENCE [LARGE SCALE GENOMIC DNA]</scope>
    <source>
        <strain evidence="3 4">Z12</strain>
    </source>
</reference>
<accession>A0ABY2TV48</accession>
<feature type="domain" description="GIY-YIG" evidence="2">
    <location>
        <begin position="2"/>
        <end position="77"/>
    </location>
</feature>
<dbReference type="SUPFAM" id="SSF82771">
    <property type="entry name" value="GIY-YIG endonuclease"/>
    <property type="match status" value="1"/>
</dbReference>
<evidence type="ECO:0000259" key="2">
    <source>
        <dbReference type="PROSITE" id="PS50164"/>
    </source>
</evidence>
<evidence type="ECO:0000313" key="4">
    <source>
        <dbReference type="Proteomes" id="UP000310168"/>
    </source>
</evidence>
<proteinExistence type="inferred from homology"/>
<gene>
    <name evidence="3" type="ORF">EZH24_00900</name>
</gene>